<proteinExistence type="predicted"/>
<dbReference type="AlphaFoldDB" id="A0AAE0ZTG5"/>
<protein>
    <submittedName>
        <fullName evidence="1">Uncharacterized protein</fullName>
    </submittedName>
</protein>
<accession>A0AAE0ZTG5</accession>
<comment type="caution">
    <text evidence="1">The sequence shown here is derived from an EMBL/GenBank/DDBJ whole genome shotgun (WGS) entry which is preliminary data.</text>
</comment>
<gene>
    <name evidence="1" type="ORF">RRG08_048297</name>
</gene>
<keyword evidence="2" id="KW-1185">Reference proteome</keyword>
<name>A0AAE0ZTG5_9GAST</name>
<dbReference type="Proteomes" id="UP001283361">
    <property type="component" value="Unassembled WGS sequence"/>
</dbReference>
<sequence>MSGLGQLTVWGIKMDGRLRSVAFCLVEQGTPSRCPIEMEVTALSELSGSTERLRPPIYRRVDDIAQGSQTWASGTSVNYRDFP</sequence>
<evidence type="ECO:0000313" key="1">
    <source>
        <dbReference type="EMBL" id="KAK3775087.1"/>
    </source>
</evidence>
<reference evidence="1" key="1">
    <citation type="journal article" date="2023" name="G3 (Bethesda)">
        <title>A reference genome for the long-term kleptoplast-retaining sea slug Elysia crispata morphotype clarki.</title>
        <authorList>
            <person name="Eastman K.E."/>
            <person name="Pendleton A.L."/>
            <person name="Shaikh M.A."/>
            <person name="Suttiyut T."/>
            <person name="Ogas R."/>
            <person name="Tomko P."/>
            <person name="Gavelis G."/>
            <person name="Widhalm J.R."/>
            <person name="Wisecaver J.H."/>
        </authorList>
    </citation>
    <scope>NUCLEOTIDE SEQUENCE</scope>
    <source>
        <strain evidence="1">ECLA1</strain>
    </source>
</reference>
<organism evidence="1 2">
    <name type="scientific">Elysia crispata</name>
    <name type="common">lettuce slug</name>
    <dbReference type="NCBI Taxonomy" id="231223"/>
    <lineage>
        <taxon>Eukaryota</taxon>
        <taxon>Metazoa</taxon>
        <taxon>Spiralia</taxon>
        <taxon>Lophotrochozoa</taxon>
        <taxon>Mollusca</taxon>
        <taxon>Gastropoda</taxon>
        <taxon>Heterobranchia</taxon>
        <taxon>Euthyneura</taxon>
        <taxon>Panpulmonata</taxon>
        <taxon>Sacoglossa</taxon>
        <taxon>Placobranchoidea</taxon>
        <taxon>Plakobranchidae</taxon>
        <taxon>Elysia</taxon>
    </lineage>
</organism>
<evidence type="ECO:0000313" key="2">
    <source>
        <dbReference type="Proteomes" id="UP001283361"/>
    </source>
</evidence>
<dbReference type="EMBL" id="JAWDGP010003357">
    <property type="protein sequence ID" value="KAK3775087.1"/>
    <property type="molecule type" value="Genomic_DNA"/>
</dbReference>